<evidence type="ECO:0000313" key="2">
    <source>
        <dbReference type="EMBL" id="AAA79875.1"/>
    </source>
</evidence>
<dbReference type="EMBL" id="U20341">
    <property type="protein sequence ID" value="AAA79875.1"/>
    <property type="molecule type" value="Genomic_DNA"/>
</dbReference>
<reference evidence="2" key="1">
    <citation type="journal article" date="1995" name="J. Gen. Virol.">
        <title>Characterization of cassava vein mosaic virus: a distinct plant pararetrovirus.</title>
        <authorList>
            <person name="Calvert L.A."/>
            <person name="Ospina M.D."/>
            <person name="Shepherd R.J."/>
        </authorList>
    </citation>
    <scope>NUCLEOTIDE SEQUENCE</scope>
</reference>
<sequence>MRIYSAMAEPYDKGVIPKIEIIKFGITYSKLKYDEVYEHQPIEKLDLKKFISQKRALGILVIQKEIENLNGNVWLYSNLDGRLILSNHNKAENVEVKNILSDWSKKLSIPEGNYPRCSIKNPMFTGKTMEVLCELSKKQINMRHICNLCSKMKNVQIQDPILPEYEEEYVEIEKEEPGEEKNLEDVSTDDNNEKKKIRSVIVKET</sequence>
<protein>
    <submittedName>
        <fullName evidence="2">ORF V</fullName>
    </submittedName>
</protein>
<proteinExistence type="predicted"/>
<name>Q66277_CSVMV</name>
<evidence type="ECO:0000256" key="1">
    <source>
        <dbReference type="SAM" id="MobiDB-lite"/>
    </source>
</evidence>
<organismHost>
    <name type="scientific">Manihot esculenta</name>
    <name type="common">Cassava</name>
    <name type="synonym">Jatropha manihot</name>
    <dbReference type="NCBI Taxonomy" id="3983"/>
</organismHost>
<feature type="region of interest" description="Disordered" evidence="1">
    <location>
        <begin position="171"/>
        <end position="205"/>
    </location>
</feature>
<organism evidence="2">
    <name type="scientific">Cassava vein mosaic virus</name>
    <name type="common">CsVMV</name>
    <dbReference type="NCBI Taxonomy" id="38062"/>
    <lineage>
        <taxon>Viruses</taxon>
        <taxon>Riboviria</taxon>
        <taxon>Pararnavirae</taxon>
        <taxon>Artverviricota</taxon>
        <taxon>Revtraviricetes</taxon>
        <taxon>Ortervirales</taxon>
        <taxon>Caulimoviridae</taxon>
        <taxon>Cavemovirus</taxon>
        <taxon>Cavemovirus venamanihotis</taxon>
    </lineage>
</organism>
<accession>Q66277</accession>